<feature type="domain" description="DUF1468" evidence="2">
    <location>
        <begin position="25"/>
        <end position="175"/>
    </location>
</feature>
<feature type="transmembrane region" description="Helical" evidence="1">
    <location>
        <begin position="57"/>
        <end position="78"/>
    </location>
</feature>
<organism evidence="3 4">
    <name type="scientific">Variovorax paradoxus</name>
    <dbReference type="NCBI Taxonomy" id="34073"/>
    <lineage>
        <taxon>Bacteria</taxon>
        <taxon>Pseudomonadati</taxon>
        <taxon>Pseudomonadota</taxon>
        <taxon>Betaproteobacteria</taxon>
        <taxon>Burkholderiales</taxon>
        <taxon>Comamonadaceae</taxon>
        <taxon>Variovorax</taxon>
    </lineage>
</organism>
<dbReference type="AlphaFoldDB" id="A0A5Q0M898"/>
<accession>A0A5Q0M898</accession>
<evidence type="ECO:0000313" key="3">
    <source>
        <dbReference type="EMBL" id="QFZ86020.1"/>
    </source>
</evidence>
<proteinExistence type="predicted"/>
<dbReference type="EMBL" id="CP045644">
    <property type="protein sequence ID" value="QFZ86020.1"/>
    <property type="molecule type" value="Genomic_DNA"/>
</dbReference>
<name>A0A5Q0M898_VARPD</name>
<dbReference type="RefSeq" id="WP_153284529.1">
    <property type="nucleotide sequence ID" value="NZ_CP045644.1"/>
</dbReference>
<protein>
    <submittedName>
        <fullName evidence="3">Tripartite tricarboxylate transporter TctB family protein</fullName>
    </submittedName>
</protein>
<dbReference type="Proteomes" id="UP000326780">
    <property type="component" value="Chromosome"/>
</dbReference>
<evidence type="ECO:0000313" key="4">
    <source>
        <dbReference type="Proteomes" id="UP000326780"/>
    </source>
</evidence>
<dbReference type="InterPro" id="IPR009936">
    <property type="entry name" value="DUF1468"/>
</dbReference>
<gene>
    <name evidence="3" type="ORF">GFK26_26275</name>
</gene>
<dbReference type="Pfam" id="PF07331">
    <property type="entry name" value="TctB"/>
    <property type="match status" value="1"/>
</dbReference>
<feature type="transmembrane region" description="Helical" evidence="1">
    <location>
        <begin position="24"/>
        <end position="45"/>
    </location>
</feature>
<feature type="transmembrane region" description="Helical" evidence="1">
    <location>
        <begin position="98"/>
        <end position="129"/>
    </location>
</feature>
<keyword evidence="1" id="KW-0812">Transmembrane</keyword>
<keyword evidence="1" id="KW-1133">Transmembrane helix</keyword>
<sequence>MTTPESSVSRSAEATPGAAPWPQYLVGLGVLLTGAALAYGAIDISSEAGYGGVGPNFLPWMVSIVLMVCGAWITWEAFSGGFRELDAPSGADKGYWPGFIWVAAGLLLNAALITSIGFILSCTLCYLLAVQGLRRAAGQAKVNAPATWGTDFVTGLAISAPVFWLFTKFLAISLPGLTSTGWI</sequence>
<keyword evidence="1" id="KW-0472">Membrane</keyword>
<evidence type="ECO:0000259" key="2">
    <source>
        <dbReference type="Pfam" id="PF07331"/>
    </source>
</evidence>
<evidence type="ECO:0000256" key="1">
    <source>
        <dbReference type="SAM" id="Phobius"/>
    </source>
</evidence>
<reference evidence="3 4" key="1">
    <citation type="submission" date="2019-10" db="EMBL/GenBank/DDBJ databases">
        <title>Complete genome sequence of Variovorax paradoxus 5C-2.</title>
        <authorList>
            <person name="Gogoleva N.E."/>
            <person name="Balkin A.S."/>
        </authorList>
    </citation>
    <scope>NUCLEOTIDE SEQUENCE [LARGE SCALE GENOMIC DNA]</scope>
    <source>
        <strain evidence="3 4">5C-2</strain>
    </source>
</reference>